<dbReference type="Proteomes" id="UP001145114">
    <property type="component" value="Unassembled WGS sequence"/>
</dbReference>
<feature type="non-terminal residue" evidence="1">
    <location>
        <position position="341"/>
    </location>
</feature>
<name>A0ACC1HKZ7_9FUNG</name>
<evidence type="ECO:0000313" key="1">
    <source>
        <dbReference type="EMBL" id="KAJ1677122.1"/>
    </source>
</evidence>
<accession>A0ACC1HKZ7</accession>
<keyword evidence="2" id="KW-1185">Reference proteome</keyword>
<evidence type="ECO:0000313" key="2">
    <source>
        <dbReference type="Proteomes" id="UP001145114"/>
    </source>
</evidence>
<protein>
    <submittedName>
        <fullName evidence="1">Uncharacterized protein</fullName>
    </submittedName>
</protein>
<sequence>MSAVASLAETTNVSFNSALINPDAKLEDLTMVVSYYSQPDNQSTFLCVLWEAFKTPIVKQEKYLLHALTVARRILLNFPFAHMANYTSTLIDYIISEFEGGNGDSPVATKVDGVTKALLDDFAWKYQIIRHEHILYSLTRGEHDLRMDDIRVDLIRYIILESPPFVDRLNEWHSLNFLGRYWTDHDHQAKQDAFLGKFPESFEYEAYLVAKNVPLQPPRSLSLPAYYENGMGRLLPVLEFSLGKLIEGERRDHLVDICDRMGILFRLHQVPLTTLMNTLFVYFDSPTIHDARTMRSMILSLLDMTQQGFTPQFEQFVFNKVNDESHIDESYIIRILERVTR</sequence>
<comment type="caution">
    <text evidence="1">The sequence shown here is derived from an EMBL/GenBank/DDBJ whole genome shotgun (WGS) entry which is preliminary data.</text>
</comment>
<reference evidence="1" key="1">
    <citation type="submission" date="2022-06" db="EMBL/GenBank/DDBJ databases">
        <title>Phylogenomic reconstructions and comparative analyses of Kickxellomycotina fungi.</title>
        <authorList>
            <person name="Reynolds N.K."/>
            <person name="Stajich J.E."/>
            <person name="Barry K."/>
            <person name="Grigoriev I.V."/>
            <person name="Crous P."/>
            <person name="Smith M.E."/>
        </authorList>
    </citation>
    <scope>NUCLEOTIDE SEQUENCE</scope>
    <source>
        <strain evidence="1">RSA 2271</strain>
    </source>
</reference>
<organism evidence="1 2">
    <name type="scientific">Spiromyces aspiralis</name>
    <dbReference type="NCBI Taxonomy" id="68401"/>
    <lineage>
        <taxon>Eukaryota</taxon>
        <taxon>Fungi</taxon>
        <taxon>Fungi incertae sedis</taxon>
        <taxon>Zoopagomycota</taxon>
        <taxon>Kickxellomycotina</taxon>
        <taxon>Kickxellomycetes</taxon>
        <taxon>Kickxellales</taxon>
        <taxon>Kickxellaceae</taxon>
        <taxon>Spiromyces</taxon>
    </lineage>
</organism>
<dbReference type="EMBL" id="JAMZIH010002946">
    <property type="protein sequence ID" value="KAJ1677122.1"/>
    <property type="molecule type" value="Genomic_DNA"/>
</dbReference>
<proteinExistence type="predicted"/>
<gene>
    <name evidence="1" type="ORF">EV182_006828</name>
</gene>